<keyword evidence="6" id="KW-0813">Transport</keyword>
<dbReference type="InterPro" id="IPR013083">
    <property type="entry name" value="Znf_RING/FYVE/PHD"/>
</dbReference>
<dbReference type="InterPro" id="IPR001841">
    <property type="entry name" value="Znf_RING"/>
</dbReference>
<keyword evidence="16" id="KW-0472">Membrane</keyword>
<dbReference type="InterPro" id="IPR017907">
    <property type="entry name" value="Znf_RING_CS"/>
</dbReference>
<gene>
    <name evidence="21" type="ORF">MKZ38_003078</name>
</gene>
<sequence>MAAAPSRAVNPLDGYKVAPRPALPHPSNSPFPYATAPDIIRAQQKDQYFQGFLAQSISDVHRRILGARSAHAWAAESKTLAALIYLGLTTLLGHQTLGEEYCDIIQAHPVLDVSDKAKGKAPTGIKSPTITRRATYILGSIIVPYLLTRSLPKVRSLVRTILERYLARAETQRQKSPSSRNSKAPIAQRIANYILTHLGALTDPTHVHALSLATFYFTGSYYELSKRFTSLRYIFARTPPELATPSPSGAIGGQRGGYEVLGVLLALQMTVQGYQHLRSVLSPSPTSPPGSSDRERPGMFMTTSLSQADDAYASNTLLLPTAQTSKLITSINTPLPAGNARYDLEDSKTMKWMKGSSVRKCTLCLESMRDPAATSCGHVFCWECICDWVKEKPECPLCRRDVSVSHVLPLRGF</sequence>
<keyword evidence="8" id="KW-0808">Transferase</keyword>
<evidence type="ECO:0000256" key="5">
    <source>
        <dbReference type="ARBA" id="ARBA00012483"/>
    </source>
</evidence>
<protein>
    <recommendedName>
        <fullName evidence="5">RING-type E3 ubiquitin transferase</fullName>
        <ecNumber evidence="5">2.3.2.27</ecNumber>
    </recommendedName>
    <alternativeName>
        <fullName evidence="18">Peroxin-10</fullName>
    </alternativeName>
</protein>
<dbReference type="Pfam" id="PF13639">
    <property type="entry name" value="zf-RING_2"/>
    <property type="match status" value="1"/>
</dbReference>
<comment type="catalytic activity">
    <reaction evidence="1">
        <text>S-ubiquitinyl-[E2 ubiquitin-conjugating enzyme]-L-cysteine + [acceptor protein]-L-lysine = [E2 ubiquitin-conjugating enzyme]-L-cysteine + N(6)-ubiquitinyl-[acceptor protein]-L-lysine.</text>
        <dbReference type="EC" id="2.3.2.27"/>
    </reaction>
</comment>
<dbReference type="AlphaFoldDB" id="A0AAD5RN10"/>
<dbReference type="GO" id="GO:0016562">
    <property type="term" value="P:protein import into peroxisome matrix, receptor recycling"/>
    <property type="evidence" value="ECO:0007669"/>
    <property type="project" value="UniProtKB-ARBA"/>
</dbReference>
<evidence type="ECO:0000313" key="22">
    <source>
        <dbReference type="Proteomes" id="UP001201980"/>
    </source>
</evidence>
<keyword evidence="14" id="KW-0653">Protein transport</keyword>
<dbReference type="Proteomes" id="UP001201980">
    <property type="component" value="Unassembled WGS sequence"/>
</dbReference>
<evidence type="ECO:0000256" key="10">
    <source>
        <dbReference type="ARBA" id="ARBA00022723"/>
    </source>
</evidence>
<dbReference type="InterPro" id="IPR006845">
    <property type="entry name" value="Pex_N"/>
</dbReference>
<evidence type="ECO:0000256" key="8">
    <source>
        <dbReference type="ARBA" id="ARBA00022679"/>
    </source>
</evidence>
<evidence type="ECO:0000256" key="7">
    <source>
        <dbReference type="ARBA" id="ARBA00022593"/>
    </source>
</evidence>
<dbReference type="EMBL" id="JAKWBI020000198">
    <property type="protein sequence ID" value="KAJ2899406.1"/>
    <property type="molecule type" value="Genomic_DNA"/>
</dbReference>
<dbReference type="CDD" id="cd16527">
    <property type="entry name" value="RING-HC_PEX10"/>
    <property type="match status" value="1"/>
</dbReference>
<dbReference type="GO" id="GO:0005778">
    <property type="term" value="C:peroxisomal membrane"/>
    <property type="evidence" value="ECO:0007669"/>
    <property type="project" value="UniProtKB-SubCell"/>
</dbReference>
<keyword evidence="10" id="KW-0479">Metal-binding</keyword>
<dbReference type="InterPro" id="IPR025654">
    <property type="entry name" value="PEX2/10"/>
</dbReference>
<keyword evidence="7" id="KW-0962">Peroxisome biogenesis</keyword>
<evidence type="ECO:0000259" key="20">
    <source>
        <dbReference type="PROSITE" id="PS50089"/>
    </source>
</evidence>
<evidence type="ECO:0000256" key="9">
    <source>
        <dbReference type="ARBA" id="ARBA00022692"/>
    </source>
</evidence>
<accession>A0AAD5RN10</accession>
<evidence type="ECO:0000256" key="18">
    <source>
        <dbReference type="ARBA" id="ARBA00041230"/>
    </source>
</evidence>
<comment type="caution">
    <text evidence="21">The sequence shown here is derived from an EMBL/GenBank/DDBJ whole genome shotgun (WGS) entry which is preliminary data.</text>
</comment>
<comment type="subcellular location">
    <subcellularLocation>
        <location evidence="2">Peroxisome membrane</location>
        <topology evidence="2">Multi-pass membrane protein</topology>
    </subcellularLocation>
</comment>
<evidence type="ECO:0000256" key="14">
    <source>
        <dbReference type="ARBA" id="ARBA00022927"/>
    </source>
</evidence>
<dbReference type="EC" id="2.3.2.27" evidence="5"/>
<keyword evidence="13" id="KW-0862">Zinc</keyword>
<dbReference type="PANTHER" id="PTHR23350">
    <property type="entry name" value="PEROXISOME ASSEMBLY PROTEIN 10"/>
    <property type="match status" value="1"/>
</dbReference>
<dbReference type="Pfam" id="PF04757">
    <property type="entry name" value="Pex2_Pex12"/>
    <property type="match status" value="1"/>
</dbReference>
<comment type="similarity">
    <text evidence="4">Belongs to the pex2/pex10/pex12 family.</text>
</comment>
<reference evidence="21" key="1">
    <citation type="submission" date="2022-07" db="EMBL/GenBank/DDBJ databases">
        <title>Draft genome sequence of Zalerion maritima ATCC 34329, a (micro)plastics degrading marine fungus.</title>
        <authorList>
            <person name="Paco A."/>
            <person name="Goncalves M.F.M."/>
            <person name="Rocha-Santos T.A.P."/>
            <person name="Alves A."/>
        </authorList>
    </citation>
    <scope>NUCLEOTIDE SEQUENCE</scope>
    <source>
        <strain evidence="21">ATCC 34329</strain>
    </source>
</reference>
<dbReference type="PROSITE" id="PS00518">
    <property type="entry name" value="ZF_RING_1"/>
    <property type="match status" value="1"/>
</dbReference>
<evidence type="ECO:0000256" key="6">
    <source>
        <dbReference type="ARBA" id="ARBA00022448"/>
    </source>
</evidence>
<evidence type="ECO:0000256" key="3">
    <source>
        <dbReference type="ARBA" id="ARBA00004906"/>
    </source>
</evidence>
<keyword evidence="15" id="KW-1133">Transmembrane helix</keyword>
<evidence type="ECO:0000256" key="2">
    <source>
        <dbReference type="ARBA" id="ARBA00004585"/>
    </source>
</evidence>
<evidence type="ECO:0000256" key="13">
    <source>
        <dbReference type="ARBA" id="ARBA00022833"/>
    </source>
</evidence>
<comment type="pathway">
    <text evidence="3">Protein modification; protein ubiquitination.</text>
</comment>
<keyword evidence="11 19" id="KW-0863">Zinc-finger</keyword>
<dbReference type="Gene3D" id="3.30.40.10">
    <property type="entry name" value="Zinc/RING finger domain, C3HC4 (zinc finger)"/>
    <property type="match status" value="1"/>
</dbReference>
<evidence type="ECO:0000256" key="15">
    <source>
        <dbReference type="ARBA" id="ARBA00022989"/>
    </source>
</evidence>
<dbReference type="SMART" id="SM00184">
    <property type="entry name" value="RING"/>
    <property type="match status" value="1"/>
</dbReference>
<keyword evidence="12" id="KW-0833">Ubl conjugation pathway</keyword>
<feature type="domain" description="RING-type" evidence="20">
    <location>
        <begin position="361"/>
        <end position="399"/>
    </location>
</feature>
<evidence type="ECO:0000256" key="19">
    <source>
        <dbReference type="PROSITE-ProRule" id="PRU00175"/>
    </source>
</evidence>
<dbReference type="PANTHER" id="PTHR23350:SF0">
    <property type="entry name" value="PEROXISOME BIOGENESIS FACTOR 10"/>
    <property type="match status" value="1"/>
</dbReference>
<evidence type="ECO:0000313" key="21">
    <source>
        <dbReference type="EMBL" id="KAJ2899406.1"/>
    </source>
</evidence>
<dbReference type="GO" id="GO:0008270">
    <property type="term" value="F:zinc ion binding"/>
    <property type="evidence" value="ECO:0007669"/>
    <property type="project" value="UniProtKB-KW"/>
</dbReference>
<evidence type="ECO:0000256" key="11">
    <source>
        <dbReference type="ARBA" id="ARBA00022771"/>
    </source>
</evidence>
<name>A0AAD5RN10_9PEZI</name>
<dbReference type="GO" id="GO:0061630">
    <property type="term" value="F:ubiquitin protein ligase activity"/>
    <property type="evidence" value="ECO:0007669"/>
    <property type="project" value="UniProtKB-EC"/>
</dbReference>
<dbReference type="SUPFAM" id="SSF57850">
    <property type="entry name" value="RING/U-box"/>
    <property type="match status" value="1"/>
</dbReference>
<evidence type="ECO:0000256" key="17">
    <source>
        <dbReference type="ARBA" id="ARBA00023140"/>
    </source>
</evidence>
<evidence type="ECO:0000256" key="4">
    <source>
        <dbReference type="ARBA" id="ARBA00008704"/>
    </source>
</evidence>
<evidence type="ECO:0000256" key="16">
    <source>
        <dbReference type="ARBA" id="ARBA00023136"/>
    </source>
</evidence>
<proteinExistence type="inferred from homology"/>
<evidence type="ECO:0000256" key="12">
    <source>
        <dbReference type="ARBA" id="ARBA00022786"/>
    </source>
</evidence>
<organism evidence="21 22">
    <name type="scientific">Zalerion maritima</name>
    <dbReference type="NCBI Taxonomy" id="339359"/>
    <lineage>
        <taxon>Eukaryota</taxon>
        <taxon>Fungi</taxon>
        <taxon>Dikarya</taxon>
        <taxon>Ascomycota</taxon>
        <taxon>Pezizomycotina</taxon>
        <taxon>Sordariomycetes</taxon>
        <taxon>Lulworthiomycetidae</taxon>
        <taxon>Lulworthiales</taxon>
        <taxon>Lulworthiaceae</taxon>
        <taxon>Zalerion</taxon>
    </lineage>
</organism>
<keyword evidence="17" id="KW-0576">Peroxisome</keyword>
<keyword evidence="9" id="KW-0812">Transmembrane</keyword>
<keyword evidence="22" id="KW-1185">Reference proteome</keyword>
<evidence type="ECO:0000256" key="1">
    <source>
        <dbReference type="ARBA" id="ARBA00000900"/>
    </source>
</evidence>
<dbReference type="GO" id="GO:0016567">
    <property type="term" value="P:protein ubiquitination"/>
    <property type="evidence" value="ECO:0007669"/>
    <property type="project" value="UniProtKB-ARBA"/>
</dbReference>
<dbReference type="PROSITE" id="PS50089">
    <property type="entry name" value="ZF_RING_2"/>
    <property type="match status" value="1"/>
</dbReference>